<evidence type="ECO:0000256" key="6">
    <source>
        <dbReference type="ARBA" id="ARBA00043993"/>
    </source>
</evidence>
<keyword evidence="3 7" id="KW-0812">Transmembrane</keyword>
<dbReference type="GO" id="GO:0005886">
    <property type="term" value="C:plasma membrane"/>
    <property type="evidence" value="ECO:0007669"/>
    <property type="project" value="UniProtKB-SubCell"/>
</dbReference>
<evidence type="ECO:0000256" key="4">
    <source>
        <dbReference type="ARBA" id="ARBA00022989"/>
    </source>
</evidence>
<evidence type="ECO:0000313" key="10">
    <source>
        <dbReference type="EMBL" id="AQS51162.1"/>
    </source>
</evidence>
<dbReference type="AlphaFoldDB" id="A0A1U9JZE8"/>
<comment type="subcellular location">
    <subcellularLocation>
        <location evidence="1">Cell membrane</location>
        <topology evidence="1">Multi-pass membrane protein</topology>
    </subcellularLocation>
</comment>
<keyword evidence="4 7" id="KW-1133">Transmembrane helix</keyword>
<comment type="similarity">
    <text evidence="6">Belongs to the YccS/YhfK family.</text>
</comment>
<feature type="transmembrane region" description="Helical" evidence="7">
    <location>
        <begin position="140"/>
        <end position="161"/>
    </location>
</feature>
<name>A0A1U9JZE8_9BURK</name>
<proteinExistence type="inferred from homology"/>
<feature type="transmembrane region" description="Helical" evidence="7">
    <location>
        <begin position="431"/>
        <end position="450"/>
    </location>
</feature>
<feature type="transmembrane region" description="Helical" evidence="7">
    <location>
        <begin position="487"/>
        <end position="509"/>
    </location>
</feature>
<feature type="transmembrane region" description="Helical" evidence="7">
    <location>
        <begin position="116"/>
        <end position="134"/>
    </location>
</feature>
<gene>
    <name evidence="10" type="ORF">PAEH1_05485</name>
</gene>
<dbReference type="Pfam" id="PF12805">
    <property type="entry name" value="FUSC-like"/>
    <property type="match status" value="1"/>
</dbReference>
<evidence type="ECO:0000313" key="11">
    <source>
        <dbReference type="Proteomes" id="UP000189369"/>
    </source>
</evidence>
<accession>A0A1U9JZE8</accession>
<feature type="domain" description="Integral membrane protein YccS N-terminal" evidence="8">
    <location>
        <begin position="72"/>
        <end position="352"/>
    </location>
</feature>
<evidence type="ECO:0000256" key="7">
    <source>
        <dbReference type="SAM" id="Phobius"/>
    </source>
</evidence>
<dbReference type="Proteomes" id="UP000189369">
    <property type="component" value="Chromosome"/>
</dbReference>
<keyword evidence="2" id="KW-1003">Cell membrane</keyword>
<sequence>MILPIPRLQRFFYSHHLLAGLRQSIGVLLPVIVLGGVFKLYHFGIITAMGALCVAIVDQAGGPRRYRTNEMLGAAVLGTVTVFITGLSSSSSVAIWLVVPTLGFCYSMLNVYGKRVGLIGFACLLLMVLTLRYPMSPDEVFVHTATSAAGAFFYFFFSLLFRRVFFYQDERSTLAVALFSTAAYMQQRAKFYDTDTELDETYRQLIQIQAEMTESQQAARDMVLRELPKGGAGSAESTRLSMLAIYVNMESLRDSLVASHTDYVNLRRSMGKCDFLLFTHDALYQMGLAVGRIALNISRRRTTHPLHSAKAEIRALEYELERYKKNQFNKEQPETYALLVQIVRRLRNIQKLINHMAAQTRSPSNDIPLDQYLEKSLSRFLSRDEIRFGMLTSNLRWNSATFRYAVRISCACILSLTVPTIVAYFSPQTEILSALTSYSYWIIMTCLVILKPGFSLTKQRNTYRLVGTALGCVATFLLLQATSNSEVYLVVLLLAYILGNSLTLVNYMLSALFNTIFVLIAFQFLHSSSSFIIGERFVDTLIGCTIALICSYILPWWESNSMTSAAQNALQANKNYLRTGLYYAELNRQYTAATTSTHDEQALALSADTISKLAHDLSEAETQWQLARRQVHVSFSNFSAGFYRMMNEPSSHQHNVAILNNLLSQNHVLASQISASIPLLASLGEIPPEVNNAIVFIERELNNLDAPPVGTLETEGELAMLAYPLRQMMKASQLIRQDMQGLALSSGPPAPGQFRRLFNSVRGGGTPA</sequence>
<feature type="transmembrane region" description="Helical" evidence="7">
    <location>
        <begin position="462"/>
        <end position="481"/>
    </location>
</feature>
<evidence type="ECO:0000259" key="9">
    <source>
        <dbReference type="Pfam" id="PF13515"/>
    </source>
</evidence>
<dbReference type="STRING" id="643674.PAEH1_05485"/>
<feature type="transmembrane region" description="Helical" evidence="7">
    <location>
        <begin position="516"/>
        <end position="534"/>
    </location>
</feature>
<evidence type="ECO:0000256" key="5">
    <source>
        <dbReference type="ARBA" id="ARBA00023136"/>
    </source>
</evidence>
<feature type="transmembrane region" description="Helical" evidence="7">
    <location>
        <begin position="12"/>
        <end position="34"/>
    </location>
</feature>
<dbReference type="EMBL" id="CP019697">
    <property type="protein sequence ID" value="AQS51162.1"/>
    <property type="molecule type" value="Genomic_DNA"/>
</dbReference>
<keyword evidence="5 7" id="KW-0472">Membrane</keyword>
<feature type="domain" description="Integral membrane bound transporter" evidence="9">
    <location>
        <begin position="437"/>
        <end position="550"/>
    </location>
</feature>
<organism evidence="10 11">
    <name type="scientific">Paenalcaligenes hominis</name>
    <dbReference type="NCBI Taxonomy" id="643674"/>
    <lineage>
        <taxon>Bacteria</taxon>
        <taxon>Pseudomonadati</taxon>
        <taxon>Pseudomonadota</taxon>
        <taxon>Betaproteobacteria</taxon>
        <taxon>Burkholderiales</taxon>
        <taxon>Alcaligenaceae</taxon>
        <taxon>Paenalcaligenes</taxon>
    </lineage>
</organism>
<dbReference type="InterPro" id="IPR049453">
    <property type="entry name" value="Memb_transporter_dom"/>
</dbReference>
<reference evidence="10 11" key="1">
    <citation type="submission" date="2017-01" db="EMBL/GenBank/DDBJ databases">
        <title>Complete Genome Sequence of Paenalcaligenes hominis, Isolated from a paraplegic Patient with neurogenic bladder.</title>
        <authorList>
            <person name="Mukhopadhyay R."/>
            <person name="Joaquin J."/>
            <person name="Hogue R."/>
            <person name="Kilaru A."/>
            <person name="Jospin G."/>
            <person name="Mars K."/>
            <person name="Eisen J.A."/>
            <person name="Chaturvedi V."/>
        </authorList>
    </citation>
    <scope>NUCLEOTIDE SEQUENCE [LARGE SCALE GENOMIC DNA]</scope>
    <source>
        <strain evidence="10 11">15S00501</strain>
    </source>
</reference>
<dbReference type="Pfam" id="PF13515">
    <property type="entry name" value="FUSC_2"/>
    <property type="match status" value="1"/>
</dbReference>
<evidence type="ECO:0000256" key="1">
    <source>
        <dbReference type="ARBA" id="ARBA00004651"/>
    </source>
</evidence>
<dbReference type="PANTHER" id="PTHR30509:SF9">
    <property type="entry name" value="MULTIDRUG RESISTANCE PROTEIN MDTO"/>
    <property type="match status" value="1"/>
</dbReference>
<evidence type="ECO:0000256" key="3">
    <source>
        <dbReference type="ARBA" id="ARBA00022692"/>
    </source>
</evidence>
<dbReference type="OrthoDB" id="8670769at2"/>
<dbReference type="RefSeq" id="WP_077733718.1">
    <property type="nucleotide sequence ID" value="NZ_JBGJLQ010000009.1"/>
</dbReference>
<evidence type="ECO:0000256" key="2">
    <source>
        <dbReference type="ARBA" id="ARBA00022475"/>
    </source>
</evidence>
<dbReference type="InterPro" id="IPR032692">
    <property type="entry name" value="YccS_N"/>
</dbReference>
<feature type="transmembrane region" description="Helical" evidence="7">
    <location>
        <begin position="404"/>
        <end position="425"/>
    </location>
</feature>
<feature type="transmembrane region" description="Helical" evidence="7">
    <location>
        <begin position="40"/>
        <end position="57"/>
    </location>
</feature>
<dbReference type="PANTHER" id="PTHR30509">
    <property type="entry name" value="P-HYDROXYBENZOIC ACID EFFLUX PUMP SUBUNIT-RELATED"/>
    <property type="match status" value="1"/>
</dbReference>
<dbReference type="KEGG" id="phn:PAEH1_05485"/>
<evidence type="ECO:0000259" key="8">
    <source>
        <dbReference type="Pfam" id="PF12805"/>
    </source>
</evidence>
<protein>
    <submittedName>
        <fullName evidence="10">Uncharacterized protein</fullName>
    </submittedName>
</protein>